<reference evidence="2 3" key="1">
    <citation type="submission" date="2014-10" db="EMBL/GenBank/DDBJ databases">
        <title>Kaistella jeonii genome.</title>
        <authorList>
            <person name="Clayton J.T."/>
            <person name="Newman J.D."/>
        </authorList>
    </citation>
    <scope>NUCLEOTIDE SEQUENCE [LARGE SCALE GENOMIC DNA]</scope>
    <source>
        <strain evidence="2 3">DSM 17048</strain>
    </source>
</reference>
<dbReference type="Proteomes" id="UP000031473">
    <property type="component" value="Unassembled WGS sequence"/>
</dbReference>
<dbReference type="SUPFAM" id="SSF55729">
    <property type="entry name" value="Acyl-CoA N-acyltransferases (Nat)"/>
    <property type="match status" value="1"/>
</dbReference>
<evidence type="ECO:0000259" key="1">
    <source>
        <dbReference type="PROSITE" id="PS51186"/>
    </source>
</evidence>
<organism evidence="2 3">
    <name type="scientific">Kaistella jeonii</name>
    <dbReference type="NCBI Taxonomy" id="266749"/>
    <lineage>
        <taxon>Bacteria</taxon>
        <taxon>Pseudomonadati</taxon>
        <taxon>Bacteroidota</taxon>
        <taxon>Flavobacteriia</taxon>
        <taxon>Flavobacteriales</taxon>
        <taxon>Weeksellaceae</taxon>
        <taxon>Chryseobacterium group</taxon>
        <taxon>Kaistella</taxon>
    </lineage>
</organism>
<protein>
    <recommendedName>
        <fullName evidence="1">N-acetyltransferase domain-containing protein</fullName>
    </recommendedName>
</protein>
<sequence>MPNFKIEKATEKDHLTLTEITVDGKAFWGFSKEELSKWKNELTITPEYIAENETYNLVLDSSIVGYYSFLKIDENTLLLDNLFLFQKVIGKGFGKLLMQNFLKRAKSLNISNIILEAEPNAENFYKKFGFSTYDHRESVIKGRFLPKMKLDLT</sequence>
<dbReference type="CDD" id="cd04301">
    <property type="entry name" value="NAT_SF"/>
    <property type="match status" value="1"/>
</dbReference>
<dbReference type="InterPro" id="IPR000182">
    <property type="entry name" value="GNAT_dom"/>
</dbReference>
<dbReference type="Pfam" id="PF13673">
    <property type="entry name" value="Acetyltransf_10"/>
    <property type="match status" value="1"/>
</dbReference>
<dbReference type="EMBL" id="JSYL01000004">
    <property type="protein sequence ID" value="KIA89077.1"/>
    <property type="molecule type" value="Genomic_DNA"/>
</dbReference>
<name>A0A0C1F7B5_9FLAO</name>
<dbReference type="RefSeq" id="WP_039351820.1">
    <property type="nucleotide sequence ID" value="NZ_FOLA01000004.1"/>
</dbReference>
<comment type="caution">
    <text evidence="2">The sequence shown here is derived from an EMBL/GenBank/DDBJ whole genome shotgun (WGS) entry which is preliminary data.</text>
</comment>
<dbReference type="GO" id="GO:0016747">
    <property type="term" value="F:acyltransferase activity, transferring groups other than amino-acyl groups"/>
    <property type="evidence" value="ECO:0007669"/>
    <property type="project" value="InterPro"/>
</dbReference>
<dbReference type="PROSITE" id="PS51186">
    <property type="entry name" value="GNAT"/>
    <property type="match status" value="1"/>
</dbReference>
<dbReference type="AlphaFoldDB" id="A0A0C1F7B5"/>
<gene>
    <name evidence="2" type="ORF">OA86_08395</name>
</gene>
<keyword evidence="3" id="KW-1185">Reference proteome</keyword>
<evidence type="ECO:0000313" key="2">
    <source>
        <dbReference type="EMBL" id="KIA89077.1"/>
    </source>
</evidence>
<dbReference type="InterPro" id="IPR016181">
    <property type="entry name" value="Acyl_CoA_acyltransferase"/>
</dbReference>
<dbReference type="Gene3D" id="3.40.630.30">
    <property type="match status" value="1"/>
</dbReference>
<dbReference type="STRING" id="266749.SAMN05421876_10479"/>
<proteinExistence type="predicted"/>
<accession>A0A0C1F7B5</accession>
<evidence type="ECO:0000313" key="3">
    <source>
        <dbReference type="Proteomes" id="UP000031473"/>
    </source>
</evidence>
<feature type="domain" description="N-acetyltransferase" evidence="1">
    <location>
        <begin position="4"/>
        <end position="151"/>
    </location>
</feature>